<accession>A0ABZ2LTY4</accession>
<keyword evidence="2" id="KW-0378">Hydrolase</keyword>
<dbReference type="EMBL" id="CP089984">
    <property type="protein sequence ID" value="WXB14195.1"/>
    <property type="molecule type" value="Genomic_DNA"/>
</dbReference>
<feature type="domain" description="Putative restriction endonuclease" evidence="1">
    <location>
        <begin position="20"/>
        <end position="169"/>
    </location>
</feature>
<evidence type="ECO:0000313" key="2">
    <source>
        <dbReference type="EMBL" id="WXB14195.1"/>
    </source>
</evidence>
<proteinExistence type="predicted"/>
<dbReference type="Pfam" id="PF05685">
    <property type="entry name" value="Uma2"/>
    <property type="match status" value="1"/>
</dbReference>
<evidence type="ECO:0000259" key="1">
    <source>
        <dbReference type="Pfam" id="PF05685"/>
    </source>
</evidence>
<dbReference type="PANTHER" id="PTHR47152:SF4">
    <property type="entry name" value="SLR0445 PROTEIN"/>
    <property type="match status" value="1"/>
</dbReference>
<dbReference type="SUPFAM" id="SSF52980">
    <property type="entry name" value="Restriction endonuclease-like"/>
    <property type="match status" value="1"/>
</dbReference>
<dbReference type="InterPro" id="IPR011335">
    <property type="entry name" value="Restrct_endonuc-II-like"/>
</dbReference>
<reference evidence="2 3" key="1">
    <citation type="submission" date="2021-12" db="EMBL/GenBank/DDBJ databases">
        <title>Discovery of the Pendulisporaceae a myxobacterial family with distinct sporulation behavior and unique specialized metabolism.</title>
        <authorList>
            <person name="Garcia R."/>
            <person name="Popoff A."/>
            <person name="Bader C.D."/>
            <person name="Loehr J."/>
            <person name="Walesch S."/>
            <person name="Walt C."/>
            <person name="Boldt J."/>
            <person name="Bunk B."/>
            <person name="Haeckl F.J.F.P.J."/>
            <person name="Gunesch A.P."/>
            <person name="Birkelbach J."/>
            <person name="Nuebel U."/>
            <person name="Pietschmann T."/>
            <person name="Bach T."/>
            <person name="Mueller R."/>
        </authorList>
    </citation>
    <scope>NUCLEOTIDE SEQUENCE [LARGE SCALE GENOMIC DNA]</scope>
    <source>
        <strain evidence="2 3">MSr11954</strain>
    </source>
</reference>
<protein>
    <submittedName>
        <fullName evidence="2">Uma2 family endonuclease</fullName>
    </submittedName>
</protein>
<dbReference type="PANTHER" id="PTHR47152">
    <property type="entry name" value="SLR2084 PROTEIN-RELATED"/>
    <property type="match status" value="1"/>
</dbReference>
<name>A0ABZ2LTY4_9BACT</name>
<keyword evidence="3" id="KW-1185">Reference proteome</keyword>
<organism evidence="2 3">
    <name type="scientific">Pendulispora albinea</name>
    <dbReference type="NCBI Taxonomy" id="2741071"/>
    <lineage>
        <taxon>Bacteria</taxon>
        <taxon>Pseudomonadati</taxon>
        <taxon>Myxococcota</taxon>
        <taxon>Myxococcia</taxon>
        <taxon>Myxococcales</taxon>
        <taxon>Sorangiineae</taxon>
        <taxon>Pendulisporaceae</taxon>
        <taxon>Pendulispora</taxon>
    </lineage>
</organism>
<dbReference type="RefSeq" id="WP_394823813.1">
    <property type="nucleotide sequence ID" value="NZ_CP089984.1"/>
</dbReference>
<dbReference type="GO" id="GO:0004519">
    <property type="term" value="F:endonuclease activity"/>
    <property type="evidence" value="ECO:0007669"/>
    <property type="project" value="UniProtKB-KW"/>
</dbReference>
<sequence>MTRPSESLDEQRMLLTGISWKEYVILRELLDRRNLRITYCKGALELMTTSRKHELWKTTVARLVELYALERHLPLVGYGSTTFQSAVEERGTEPDECYRLGTSMRDGEYPDIVLEVISKNPLVDKLEVYKGFNVPEVWLFKDGVFELYRLNDGVYARIERSRFLPELDFELLAPFVTREDQHQAVFELRDILRKA</sequence>
<keyword evidence="2" id="KW-0540">Nuclease</keyword>
<dbReference type="InterPro" id="IPR012296">
    <property type="entry name" value="Nuclease_put_TT1808"/>
</dbReference>
<dbReference type="CDD" id="cd06260">
    <property type="entry name" value="DUF820-like"/>
    <property type="match status" value="1"/>
</dbReference>
<keyword evidence="2" id="KW-0255">Endonuclease</keyword>
<dbReference type="InterPro" id="IPR008538">
    <property type="entry name" value="Uma2"/>
</dbReference>
<gene>
    <name evidence="2" type="ORF">LZC94_41000</name>
</gene>
<dbReference type="Proteomes" id="UP001370348">
    <property type="component" value="Chromosome"/>
</dbReference>
<dbReference type="Gene3D" id="3.90.1570.10">
    <property type="entry name" value="tt1808, chain A"/>
    <property type="match status" value="1"/>
</dbReference>
<evidence type="ECO:0000313" key="3">
    <source>
        <dbReference type="Proteomes" id="UP001370348"/>
    </source>
</evidence>